<evidence type="ECO:0000256" key="1">
    <source>
        <dbReference type="ARBA" id="ARBA00006040"/>
    </source>
</evidence>
<keyword evidence="4 7" id="KW-0378">Hydrolase</keyword>
<dbReference type="Gene3D" id="3.40.390.10">
    <property type="entry name" value="Collagenase (Catalytic Domain)"/>
    <property type="match status" value="1"/>
</dbReference>
<comment type="cofactor">
    <cofactor evidence="7">
        <name>Zn(2+)</name>
        <dbReference type="ChEBI" id="CHEBI:29105"/>
    </cofactor>
    <text evidence="7">Binds 1 zinc ion.</text>
</comment>
<dbReference type="InterPro" id="IPR001567">
    <property type="entry name" value="Pept_M3A_M3B_dom"/>
</dbReference>
<organism evidence="9 10">
    <name type="scientific">Gleimia europaea ACS-120-V-Col10b</name>
    <dbReference type="NCBI Taxonomy" id="883069"/>
    <lineage>
        <taxon>Bacteria</taxon>
        <taxon>Bacillati</taxon>
        <taxon>Actinomycetota</taxon>
        <taxon>Actinomycetes</taxon>
        <taxon>Actinomycetales</taxon>
        <taxon>Actinomycetaceae</taxon>
        <taxon>Gleimia</taxon>
    </lineage>
</organism>
<dbReference type="PANTHER" id="PTHR43660">
    <property type="entry name" value="DIPEPTIDYL CARBOXYPEPTIDASE"/>
    <property type="match status" value="1"/>
</dbReference>
<evidence type="ECO:0000256" key="2">
    <source>
        <dbReference type="ARBA" id="ARBA00022670"/>
    </source>
</evidence>
<evidence type="ECO:0000256" key="3">
    <source>
        <dbReference type="ARBA" id="ARBA00022723"/>
    </source>
</evidence>
<name>A0A9W5VW41_9ACTO</name>
<dbReference type="GO" id="GO:0004180">
    <property type="term" value="F:carboxypeptidase activity"/>
    <property type="evidence" value="ECO:0007669"/>
    <property type="project" value="TreeGrafter"/>
</dbReference>
<dbReference type="InterPro" id="IPR045090">
    <property type="entry name" value="Pept_M3A_M3B"/>
</dbReference>
<dbReference type="CDD" id="cd06456">
    <property type="entry name" value="M3A_DCP"/>
    <property type="match status" value="1"/>
</dbReference>
<dbReference type="Pfam" id="PF01432">
    <property type="entry name" value="Peptidase_M3"/>
    <property type="match status" value="1"/>
</dbReference>
<evidence type="ECO:0000256" key="4">
    <source>
        <dbReference type="ARBA" id="ARBA00022801"/>
    </source>
</evidence>
<evidence type="ECO:0000256" key="6">
    <source>
        <dbReference type="ARBA" id="ARBA00023049"/>
    </source>
</evidence>
<dbReference type="InterPro" id="IPR024079">
    <property type="entry name" value="MetalloPept_cat_dom_sf"/>
</dbReference>
<sequence length="638" mass="71121">MSNIEKVLPDFSKYDAAECERVAFEAIDTYRAAITSLEEAPASIEDFLIPFDKADFEFECAISPVYTLISAVGGPDLDALEERLDEPLTKLQTWLMTNEALYAKFVELSKQDLDAESTYMVSEQIKEFRLGGIDLDADGRKALEEADLKISQLATRYGQTVSKMLATPVTVAGKEYALNNFTNQLALTELDDPQARAELLAKSMERGFGGEFDTRAILTEMARQRNARAKLLGFNNHAEVVLAAEMAPSTQAVYQLLSDVSKAAVKASQVEEVELARRALDDGLEQFQASDWLYYQEKQKNDALGLSSQALKPYLELWNVLENGVFFAANKIYGVNVKRRTDLSGWDPSMRVYEIEDEASKSLGIFLIDPFTRAGKSGGAWMDSLVQGYLGTDYESIIINCANFEPVEDGPKFLVWDEVETLFHEFGHALHGFLSKTRYASTAGTAVPRDFVELPSQLNEMWAYHPAVIENFARHFDTGEVMPNQMRVQLRDSKTFGQAHATVEFCASALLDQAWYSSDIREGEDVARFEAAALEKAGVASDLIPPRYRSTYFPHAFTVGYDAGYYSYMWAEALVAECENWFRTVATIDGDGGLNREAGRQITDAILSRGSSRDPRESFRELIGHEASAAAILSRRGL</sequence>
<dbReference type="PANTHER" id="PTHR43660:SF1">
    <property type="entry name" value="DIPEPTIDYL CARBOXYPEPTIDASE"/>
    <property type="match status" value="1"/>
</dbReference>
<reference evidence="9 10" key="1">
    <citation type="submission" date="2013-05" db="EMBL/GenBank/DDBJ databases">
        <title>The Genome Sequence of Actinomyces europaeus ACS-120-V-COL10B.</title>
        <authorList>
            <consortium name="The Broad Institute Genomics Platform"/>
            <person name="Earl A."/>
            <person name="Ward D."/>
            <person name="Feldgarden M."/>
            <person name="Gevers D."/>
            <person name="Saerens B."/>
            <person name="Vaneechoutte M."/>
            <person name="Walker B."/>
            <person name="Young S."/>
            <person name="Zeng Q."/>
            <person name="Gargeya S."/>
            <person name="Fitzgerald M."/>
            <person name="Haas B."/>
            <person name="Abouelleil A."/>
            <person name="Allen A.W."/>
            <person name="Alvarado L."/>
            <person name="Arachchi H.M."/>
            <person name="Berlin A.M."/>
            <person name="Chapman S.B."/>
            <person name="Gainer-Dewar J."/>
            <person name="Goldberg J."/>
            <person name="Griggs A."/>
            <person name="Gujja S."/>
            <person name="Hansen M."/>
            <person name="Howarth C."/>
            <person name="Imamovic A."/>
            <person name="Ireland A."/>
            <person name="Larimer J."/>
            <person name="McCowan C."/>
            <person name="Murphy C."/>
            <person name="Pearson M."/>
            <person name="Poon T.W."/>
            <person name="Priest M."/>
            <person name="Roberts A."/>
            <person name="Saif S."/>
            <person name="Shea T."/>
            <person name="Sisk P."/>
            <person name="Sykes S."/>
            <person name="Wortman J."/>
            <person name="Nusbaum C."/>
            <person name="Birren B."/>
        </authorList>
    </citation>
    <scope>NUCLEOTIDE SEQUENCE [LARGE SCALE GENOMIC DNA]</scope>
    <source>
        <strain evidence="9 10">ACS-120-V-Col10b</strain>
    </source>
</reference>
<dbReference type="Gene3D" id="1.10.1370.40">
    <property type="match status" value="1"/>
</dbReference>
<dbReference type="InterPro" id="IPR024077">
    <property type="entry name" value="Neurolysin/TOP_dom2"/>
</dbReference>
<dbReference type="AlphaFoldDB" id="A0A9W5VW41"/>
<dbReference type="GO" id="GO:0005829">
    <property type="term" value="C:cytosol"/>
    <property type="evidence" value="ECO:0007669"/>
    <property type="project" value="TreeGrafter"/>
</dbReference>
<gene>
    <name evidence="9" type="ORF">HMPREF9238_00288</name>
</gene>
<feature type="domain" description="Peptidase M3A/M3B catalytic" evidence="8">
    <location>
        <begin position="187"/>
        <end position="637"/>
    </location>
</feature>
<keyword evidence="10" id="KW-1185">Reference proteome</keyword>
<evidence type="ECO:0000259" key="8">
    <source>
        <dbReference type="Pfam" id="PF01432"/>
    </source>
</evidence>
<evidence type="ECO:0000256" key="5">
    <source>
        <dbReference type="ARBA" id="ARBA00022833"/>
    </source>
</evidence>
<evidence type="ECO:0000313" key="10">
    <source>
        <dbReference type="Proteomes" id="UP000014387"/>
    </source>
</evidence>
<protein>
    <recommendedName>
        <fullName evidence="8">Peptidase M3A/M3B catalytic domain-containing protein</fullName>
    </recommendedName>
</protein>
<comment type="similarity">
    <text evidence="1 7">Belongs to the peptidase M3 family.</text>
</comment>
<dbReference type="OrthoDB" id="9773538at2"/>
<dbReference type="Proteomes" id="UP000014387">
    <property type="component" value="Unassembled WGS sequence"/>
</dbReference>
<proteinExistence type="inferred from homology"/>
<accession>A0A9W5VW41</accession>
<keyword evidence="5 7" id="KW-0862">Zinc</keyword>
<dbReference type="GO" id="GO:0006508">
    <property type="term" value="P:proteolysis"/>
    <property type="evidence" value="ECO:0007669"/>
    <property type="project" value="UniProtKB-KW"/>
</dbReference>
<dbReference type="GO" id="GO:0046872">
    <property type="term" value="F:metal ion binding"/>
    <property type="evidence" value="ECO:0007669"/>
    <property type="project" value="UniProtKB-UniRule"/>
</dbReference>
<keyword evidence="3 7" id="KW-0479">Metal-binding</keyword>
<dbReference type="SUPFAM" id="SSF55486">
    <property type="entry name" value="Metalloproteases ('zincins'), catalytic domain"/>
    <property type="match status" value="1"/>
</dbReference>
<keyword evidence="6 7" id="KW-0482">Metalloprotease</keyword>
<dbReference type="Gene3D" id="1.10.1370.10">
    <property type="entry name" value="Neurolysin, domain 3"/>
    <property type="match status" value="1"/>
</dbReference>
<dbReference type="EMBL" id="AGWN01000001">
    <property type="protein sequence ID" value="EPD30543.1"/>
    <property type="molecule type" value="Genomic_DNA"/>
</dbReference>
<dbReference type="InterPro" id="IPR034005">
    <property type="entry name" value="M3A_DCP"/>
</dbReference>
<evidence type="ECO:0000256" key="7">
    <source>
        <dbReference type="RuleBase" id="RU003435"/>
    </source>
</evidence>
<comment type="caution">
    <text evidence="9">The sequence shown here is derived from an EMBL/GenBank/DDBJ whole genome shotgun (WGS) entry which is preliminary data.</text>
</comment>
<dbReference type="RefSeq" id="WP_016443655.1">
    <property type="nucleotide sequence ID" value="NZ_KE150266.1"/>
</dbReference>
<keyword evidence="2 7" id="KW-0645">Protease</keyword>
<dbReference type="GO" id="GO:0004222">
    <property type="term" value="F:metalloendopeptidase activity"/>
    <property type="evidence" value="ECO:0007669"/>
    <property type="project" value="InterPro"/>
</dbReference>
<evidence type="ECO:0000313" key="9">
    <source>
        <dbReference type="EMBL" id="EPD30543.1"/>
    </source>
</evidence>
<dbReference type="FunFam" id="3.40.390.10:FF:000009">
    <property type="entry name" value="Oligopeptidase A"/>
    <property type="match status" value="1"/>
</dbReference>